<evidence type="ECO:0000313" key="1">
    <source>
        <dbReference type="EMBL" id="CAF1159440.1"/>
    </source>
</evidence>
<dbReference type="GO" id="GO:0003700">
    <property type="term" value="F:DNA-binding transcription factor activity"/>
    <property type="evidence" value="ECO:0007669"/>
    <property type="project" value="InterPro"/>
</dbReference>
<protein>
    <submittedName>
        <fullName evidence="1">Uncharacterized protein</fullName>
    </submittedName>
</protein>
<dbReference type="PROSITE" id="PS51257">
    <property type="entry name" value="PROKAR_LIPOPROTEIN"/>
    <property type="match status" value="1"/>
</dbReference>
<evidence type="ECO:0000313" key="3">
    <source>
        <dbReference type="Proteomes" id="UP000663829"/>
    </source>
</evidence>
<dbReference type="InterPro" id="IPR002110">
    <property type="entry name" value="Ankyrin_rpt"/>
</dbReference>
<accession>A0A814TKM2</accession>
<dbReference type="SMART" id="SM00248">
    <property type="entry name" value="ANK"/>
    <property type="match status" value="3"/>
</dbReference>
<reference evidence="1" key="1">
    <citation type="submission" date="2021-02" db="EMBL/GenBank/DDBJ databases">
        <authorList>
            <person name="Nowell W R."/>
        </authorList>
    </citation>
    <scope>NUCLEOTIDE SEQUENCE</scope>
</reference>
<dbReference type="Proteomes" id="UP000663829">
    <property type="component" value="Unassembled WGS sequence"/>
</dbReference>
<dbReference type="Proteomes" id="UP000681722">
    <property type="component" value="Unassembled WGS sequence"/>
</dbReference>
<dbReference type="Gene3D" id="2.60.40.340">
    <property type="entry name" value="Rel homology domain (RHD), DNA-binding domain"/>
    <property type="match status" value="1"/>
</dbReference>
<name>A0A814TKM2_9BILA</name>
<dbReference type="OrthoDB" id="10060892at2759"/>
<evidence type="ECO:0000313" key="2">
    <source>
        <dbReference type="EMBL" id="CAF3922915.1"/>
    </source>
</evidence>
<dbReference type="GO" id="GO:0003677">
    <property type="term" value="F:DNA binding"/>
    <property type="evidence" value="ECO:0007669"/>
    <property type="project" value="InterPro"/>
</dbReference>
<comment type="caution">
    <text evidence="1">The sequence shown here is derived from an EMBL/GenBank/DDBJ whole genome shotgun (WGS) entry which is preliminary data.</text>
</comment>
<sequence>MDDDLTKYNFSVLHVIDSQTLPTHTFIQACKDYVSSSDSSASEPCAYNGGCATKNIFSQIKMMNENVNINERISFETADRSHSHSETIKILAEPMEYYHARYRFDIDVEKQRMPKYIRSKDGTFDYPTIQIPSSWCDMNKKLYVRVCLVTVLNINNDIHYIHPYSLEVPRELNKDITQDVQCNALYFPIREVDIMAGGIKRFNQLILIRQLQNEFNTYGPLRVFDADDGSSMSNERFFHRREEQIKYYELYKSQLAFTIAEKLDNKSTSAFVIHKETSAYSIIMTEDTAQNNKSNESLFFHNLCASLRDLISNNDATSLFRCTRLLIHRHDDNLLEKAILNGHLTLAKQMIKVLKIDTLKRQNEYGENVLLLAAKLNYKDLIEAVLERYVELVYDSDYRKNNLFHLLATNDDKSNETIVFVFKFLQQKAIIITLFDQENIDCLTPLQLASLNNNSSCVNTFVSHGFELSREKMSSSHRCSHVKEIDLNYVQ</sequence>
<dbReference type="InterPro" id="IPR036770">
    <property type="entry name" value="Ankyrin_rpt-contain_sf"/>
</dbReference>
<dbReference type="EMBL" id="CAJNOQ010007151">
    <property type="protein sequence ID" value="CAF1159440.1"/>
    <property type="molecule type" value="Genomic_DNA"/>
</dbReference>
<proteinExistence type="predicted"/>
<dbReference type="Gene3D" id="1.25.40.20">
    <property type="entry name" value="Ankyrin repeat-containing domain"/>
    <property type="match status" value="1"/>
</dbReference>
<gene>
    <name evidence="1" type="ORF">GPM918_LOCUS21600</name>
    <name evidence="2" type="ORF">SRO942_LOCUS21597</name>
</gene>
<dbReference type="AlphaFoldDB" id="A0A814TKM2"/>
<dbReference type="InterPro" id="IPR037059">
    <property type="entry name" value="RHD_DNA_bind_dom_sf"/>
</dbReference>
<organism evidence="1 3">
    <name type="scientific">Didymodactylos carnosus</name>
    <dbReference type="NCBI Taxonomy" id="1234261"/>
    <lineage>
        <taxon>Eukaryota</taxon>
        <taxon>Metazoa</taxon>
        <taxon>Spiralia</taxon>
        <taxon>Gnathifera</taxon>
        <taxon>Rotifera</taxon>
        <taxon>Eurotatoria</taxon>
        <taxon>Bdelloidea</taxon>
        <taxon>Philodinida</taxon>
        <taxon>Philodinidae</taxon>
        <taxon>Didymodactylos</taxon>
    </lineage>
</organism>
<dbReference type="SUPFAM" id="SSF48403">
    <property type="entry name" value="Ankyrin repeat"/>
    <property type="match status" value="1"/>
</dbReference>
<keyword evidence="3" id="KW-1185">Reference proteome</keyword>
<dbReference type="EMBL" id="CAJOBC010007151">
    <property type="protein sequence ID" value="CAF3922915.1"/>
    <property type="molecule type" value="Genomic_DNA"/>
</dbReference>